<evidence type="ECO:0000313" key="2">
    <source>
        <dbReference type="Proteomes" id="UP001218188"/>
    </source>
</evidence>
<proteinExistence type="predicted"/>
<reference evidence="1" key="1">
    <citation type="submission" date="2023-03" db="EMBL/GenBank/DDBJ databases">
        <title>Massive genome expansion in bonnet fungi (Mycena s.s.) driven by repeated elements and novel gene families across ecological guilds.</title>
        <authorList>
            <consortium name="Lawrence Berkeley National Laboratory"/>
            <person name="Harder C.B."/>
            <person name="Miyauchi S."/>
            <person name="Viragh M."/>
            <person name="Kuo A."/>
            <person name="Thoen E."/>
            <person name="Andreopoulos B."/>
            <person name="Lu D."/>
            <person name="Skrede I."/>
            <person name="Drula E."/>
            <person name="Henrissat B."/>
            <person name="Morin E."/>
            <person name="Kohler A."/>
            <person name="Barry K."/>
            <person name="LaButti K."/>
            <person name="Morin E."/>
            <person name="Salamov A."/>
            <person name="Lipzen A."/>
            <person name="Mereny Z."/>
            <person name="Hegedus B."/>
            <person name="Baldrian P."/>
            <person name="Stursova M."/>
            <person name="Weitz H."/>
            <person name="Taylor A."/>
            <person name="Grigoriev I.V."/>
            <person name="Nagy L.G."/>
            <person name="Martin F."/>
            <person name="Kauserud H."/>
        </authorList>
    </citation>
    <scope>NUCLEOTIDE SEQUENCE</scope>
    <source>
        <strain evidence="1">CBHHK200</strain>
    </source>
</reference>
<organism evidence="1 2">
    <name type="scientific">Mycena alexandri</name>
    <dbReference type="NCBI Taxonomy" id="1745969"/>
    <lineage>
        <taxon>Eukaryota</taxon>
        <taxon>Fungi</taxon>
        <taxon>Dikarya</taxon>
        <taxon>Basidiomycota</taxon>
        <taxon>Agaricomycotina</taxon>
        <taxon>Agaricomycetes</taxon>
        <taxon>Agaricomycetidae</taxon>
        <taxon>Agaricales</taxon>
        <taxon>Marasmiineae</taxon>
        <taxon>Mycenaceae</taxon>
        <taxon>Mycena</taxon>
    </lineage>
</organism>
<gene>
    <name evidence="1" type="ORF">C8F04DRAFT_1173139</name>
</gene>
<dbReference type="EMBL" id="JARJCM010000003">
    <property type="protein sequence ID" value="KAJ7046179.1"/>
    <property type="molecule type" value="Genomic_DNA"/>
</dbReference>
<name>A0AAD6XID5_9AGAR</name>
<keyword evidence="2" id="KW-1185">Reference proteome</keyword>
<protein>
    <submittedName>
        <fullName evidence="1">Uncharacterized protein</fullName>
    </submittedName>
</protein>
<comment type="caution">
    <text evidence="1">The sequence shown here is derived from an EMBL/GenBank/DDBJ whole genome shotgun (WGS) entry which is preliminary data.</text>
</comment>
<dbReference type="Proteomes" id="UP001218188">
    <property type="component" value="Unassembled WGS sequence"/>
</dbReference>
<accession>A0AAD6XID5</accession>
<sequence length="152" mass="17852">MQWVALQKRICPEFEFELEFKVLWNQLSPHMGCLFDLTLVGTFRSVYMFRGTEVQILVTAWEGNYVTYKLQESRRALGRPHPVRLGAAFSEGGRFRPLSEGRHTRIPQAREDEGKWGINEIGCTTRQTDRYWAKLRIGRVDGKLWHIPKENR</sequence>
<dbReference type="AlphaFoldDB" id="A0AAD6XID5"/>
<evidence type="ECO:0000313" key="1">
    <source>
        <dbReference type="EMBL" id="KAJ7046179.1"/>
    </source>
</evidence>